<feature type="domain" description="O-antigen ligase-related" evidence="6">
    <location>
        <begin position="232"/>
        <end position="369"/>
    </location>
</feature>
<keyword evidence="7" id="KW-0436">Ligase</keyword>
<proteinExistence type="predicted"/>
<feature type="transmembrane region" description="Helical" evidence="5">
    <location>
        <begin position="103"/>
        <end position="120"/>
    </location>
</feature>
<dbReference type="EMBL" id="BAABJZ010000106">
    <property type="protein sequence ID" value="GAA4903031.1"/>
    <property type="molecule type" value="Genomic_DNA"/>
</dbReference>
<dbReference type="InterPro" id="IPR007016">
    <property type="entry name" value="O-antigen_ligase-rel_domated"/>
</dbReference>
<feature type="transmembrane region" description="Helical" evidence="5">
    <location>
        <begin position="154"/>
        <end position="174"/>
    </location>
</feature>
<dbReference type="Proteomes" id="UP001499988">
    <property type="component" value="Unassembled WGS sequence"/>
</dbReference>
<feature type="transmembrane region" description="Helical" evidence="5">
    <location>
        <begin position="71"/>
        <end position="91"/>
    </location>
</feature>
<feature type="transmembrane region" description="Helical" evidence="5">
    <location>
        <begin position="352"/>
        <end position="373"/>
    </location>
</feature>
<evidence type="ECO:0000313" key="8">
    <source>
        <dbReference type="Proteomes" id="UP001499988"/>
    </source>
</evidence>
<evidence type="ECO:0000256" key="3">
    <source>
        <dbReference type="ARBA" id="ARBA00022989"/>
    </source>
</evidence>
<evidence type="ECO:0000256" key="5">
    <source>
        <dbReference type="SAM" id="Phobius"/>
    </source>
</evidence>
<keyword evidence="8" id="KW-1185">Reference proteome</keyword>
<protein>
    <submittedName>
        <fullName evidence="7">O-antigen ligase family protein</fullName>
    </submittedName>
</protein>
<dbReference type="InterPro" id="IPR051533">
    <property type="entry name" value="WaaL-like"/>
</dbReference>
<sequence>MLVPIALLLLLIPLALGAAQLLAFRPVLSLGLLMIAPLAWILRRHPYLPAVGFVILSYFRLHELYPPAMSWRLPQLFAVLAIMTVGLGLLVRGRAWLYLPAQGKLLLLFGGLTAIGVILATNRSLAIGYFTATWVKILLMTFIIAWLVDTRRKLNVVAWMVLLSGAVVAVVAIYNKLNGIGIIEGTRVTIGRSYGSVLGDPNDLALVLLFPLSFAIGRLCAPGWQRGVAAMIAVLVCWAIIATQSRGGLLGIVSVSGFFVYLRWGLNVKVIAAGALALMILVAAAGISGRSSGGAAEGGVDASAMGRIYAWQAAWSMASSHPLTGVGLNNFYNNYYFHSPHWDGKNHAVHSTWFDVLAQTGFLGFAVFVCFYLSLLRQGWRNLRALSGDPHVYHWSCAVMAGLIGFGVGGTFLTQGFTWPLYIYTALTWSLTHLVSTPKEGLWHAKDS</sequence>
<evidence type="ECO:0000259" key="6">
    <source>
        <dbReference type="Pfam" id="PF04932"/>
    </source>
</evidence>
<evidence type="ECO:0000256" key="1">
    <source>
        <dbReference type="ARBA" id="ARBA00004141"/>
    </source>
</evidence>
<dbReference type="Pfam" id="PF04932">
    <property type="entry name" value="Wzy_C"/>
    <property type="match status" value="1"/>
</dbReference>
<keyword evidence="3 5" id="KW-1133">Transmembrane helix</keyword>
<feature type="transmembrane region" description="Helical" evidence="5">
    <location>
        <begin position="268"/>
        <end position="287"/>
    </location>
</feature>
<organism evidence="7 8">
    <name type="scientific">Ferrimonas pelagia</name>
    <dbReference type="NCBI Taxonomy" id="1177826"/>
    <lineage>
        <taxon>Bacteria</taxon>
        <taxon>Pseudomonadati</taxon>
        <taxon>Pseudomonadota</taxon>
        <taxon>Gammaproteobacteria</taxon>
        <taxon>Alteromonadales</taxon>
        <taxon>Ferrimonadaceae</taxon>
        <taxon>Ferrimonas</taxon>
    </lineage>
</organism>
<accession>A0ABP9FIB7</accession>
<dbReference type="PANTHER" id="PTHR37422">
    <property type="entry name" value="TEICHURONIC ACID BIOSYNTHESIS PROTEIN TUAE"/>
    <property type="match status" value="1"/>
</dbReference>
<evidence type="ECO:0000313" key="7">
    <source>
        <dbReference type="EMBL" id="GAA4903031.1"/>
    </source>
</evidence>
<gene>
    <name evidence="7" type="ORF">GCM10023333_41480</name>
</gene>
<keyword evidence="4 5" id="KW-0472">Membrane</keyword>
<evidence type="ECO:0000256" key="4">
    <source>
        <dbReference type="ARBA" id="ARBA00023136"/>
    </source>
</evidence>
<feature type="transmembrane region" description="Helical" evidence="5">
    <location>
        <begin position="233"/>
        <end position="262"/>
    </location>
</feature>
<evidence type="ECO:0000256" key="2">
    <source>
        <dbReference type="ARBA" id="ARBA00022692"/>
    </source>
</evidence>
<feature type="transmembrane region" description="Helical" evidence="5">
    <location>
        <begin position="126"/>
        <end position="147"/>
    </location>
</feature>
<name>A0ABP9FIB7_9GAMM</name>
<dbReference type="PANTHER" id="PTHR37422:SF23">
    <property type="entry name" value="TEICHURONIC ACID BIOSYNTHESIS PROTEIN TUAE"/>
    <property type="match status" value="1"/>
</dbReference>
<feature type="transmembrane region" description="Helical" evidence="5">
    <location>
        <begin position="393"/>
        <end position="413"/>
    </location>
</feature>
<reference evidence="8" key="1">
    <citation type="journal article" date="2019" name="Int. J. Syst. Evol. Microbiol.">
        <title>The Global Catalogue of Microorganisms (GCM) 10K type strain sequencing project: providing services to taxonomists for standard genome sequencing and annotation.</title>
        <authorList>
            <consortium name="The Broad Institute Genomics Platform"/>
            <consortium name="The Broad Institute Genome Sequencing Center for Infectious Disease"/>
            <person name="Wu L."/>
            <person name="Ma J."/>
        </authorList>
    </citation>
    <scope>NUCLEOTIDE SEQUENCE [LARGE SCALE GENOMIC DNA]</scope>
    <source>
        <strain evidence="8">JCM 18401</strain>
    </source>
</reference>
<dbReference type="RefSeq" id="WP_345337438.1">
    <property type="nucleotide sequence ID" value="NZ_BAABJZ010000106.1"/>
</dbReference>
<dbReference type="GO" id="GO:0016874">
    <property type="term" value="F:ligase activity"/>
    <property type="evidence" value="ECO:0007669"/>
    <property type="project" value="UniProtKB-KW"/>
</dbReference>
<comment type="caution">
    <text evidence="7">The sequence shown here is derived from an EMBL/GenBank/DDBJ whole genome shotgun (WGS) entry which is preliminary data.</text>
</comment>
<keyword evidence="2 5" id="KW-0812">Transmembrane</keyword>
<comment type="subcellular location">
    <subcellularLocation>
        <location evidence="1">Membrane</location>
        <topology evidence="1">Multi-pass membrane protein</topology>
    </subcellularLocation>
</comment>
<feature type="transmembrane region" description="Helical" evidence="5">
    <location>
        <begin position="204"/>
        <end position="221"/>
    </location>
</feature>